<feature type="domain" description="Myb-like" evidence="8">
    <location>
        <begin position="83"/>
        <end position="133"/>
    </location>
</feature>
<feature type="region of interest" description="Disordered" evidence="7">
    <location>
        <begin position="449"/>
        <end position="474"/>
    </location>
</feature>
<accession>A0ABD3GXP2</accession>
<keyword evidence="6" id="KW-0539">Nucleus</keyword>
<feature type="region of interest" description="Disordered" evidence="7">
    <location>
        <begin position="1"/>
        <end position="31"/>
    </location>
</feature>
<dbReference type="InterPro" id="IPR017930">
    <property type="entry name" value="Myb_dom"/>
</dbReference>
<keyword evidence="4" id="KW-0238">DNA-binding</keyword>
<keyword evidence="5" id="KW-0804">Transcription</keyword>
<evidence type="ECO:0000259" key="8">
    <source>
        <dbReference type="PROSITE" id="PS50090"/>
    </source>
</evidence>
<proteinExistence type="predicted"/>
<evidence type="ECO:0000256" key="1">
    <source>
        <dbReference type="ARBA" id="ARBA00004123"/>
    </source>
</evidence>
<dbReference type="FunFam" id="1.10.10.60:FF:000119">
    <property type="entry name" value="Transcription factor GAMYB"/>
    <property type="match status" value="1"/>
</dbReference>
<dbReference type="InterPro" id="IPR001005">
    <property type="entry name" value="SANT/Myb"/>
</dbReference>
<dbReference type="Proteomes" id="UP001633002">
    <property type="component" value="Unassembled WGS sequence"/>
</dbReference>
<dbReference type="PANTHER" id="PTHR47995">
    <property type="entry name" value="TRANSCRIPTION FACTOR MYB33-RELATED"/>
    <property type="match status" value="1"/>
</dbReference>
<evidence type="ECO:0000256" key="2">
    <source>
        <dbReference type="ARBA" id="ARBA00022737"/>
    </source>
</evidence>
<dbReference type="FunFam" id="1.10.10.60:FF:000001">
    <property type="entry name" value="MYB-related transcription factor"/>
    <property type="match status" value="1"/>
</dbReference>
<dbReference type="PROSITE" id="PS51294">
    <property type="entry name" value="HTH_MYB"/>
    <property type="match status" value="2"/>
</dbReference>
<keyword evidence="11" id="KW-1185">Reference proteome</keyword>
<dbReference type="SUPFAM" id="SSF46689">
    <property type="entry name" value="Homeodomain-like"/>
    <property type="match status" value="1"/>
</dbReference>
<evidence type="ECO:0000256" key="7">
    <source>
        <dbReference type="SAM" id="MobiDB-lite"/>
    </source>
</evidence>
<evidence type="ECO:0000313" key="11">
    <source>
        <dbReference type="Proteomes" id="UP001633002"/>
    </source>
</evidence>
<dbReference type="GO" id="GO:0005634">
    <property type="term" value="C:nucleus"/>
    <property type="evidence" value="ECO:0007669"/>
    <property type="project" value="UniProtKB-SubCell"/>
</dbReference>
<dbReference type="SMART" id="SM00717">
    <property type="entry name" value="SANT"/>
    <property type="match status" value="2"/>
</dbReference>
<evidence type="ECO:0000259" key="9">
    <source>
        <dbReference type="PROSITE" id="PS51294"/>
    </source>
</evidence>
<comment type="caution">
    <text evidence="10">The sequence shown here is derived from an EMBL/GenBank/DDBJ whole genome shotgun (WGS) entry which is preliminary data.</text>
</comment>
<feature type="region of interest" description="Disordered" evidence="7">
    <location>
        <begin position="169"/>
        <end position="196"/>
    </location>
</feature>
<protein>
    <submittedName>
        <fullName evidence="10">Uncharacterized protein</fullName>
    </submittedName>
</protein>
<evidence type="ECO:0000256" key="4">
    <source>
        <dbReference type="ARBA" id="ARBA00023125"/>
    </source>
</evidence>
<dbReference type="PROSITE" id="PS50090">
    <property type="entry name" value="MYB_LIKE"/>
    <property type="match status" value="2"/>
</dbReference>
<feature type="compositionally biased region" description="Polar residues" evidence="7">
    <location>
        <begin position="184"/>
        <end position="196"/>
    </location>
</feature>
<dbReference type="InterPro" id="IPR009057">
    <property type="entry name" value="Homeodomain-like_sf"/>
</dbReference>
<dbReference type="Pfam" id="PF00249">
    <property type="entry name" value="Myb_DNA-binding"/>
    <property type="match status" value="2"/>
</dbReference>
<feature type="compositionally biased region" description="Polar residues" evidence="7">
    <location>
        <begin position="330"/>
        <end position="346"/>
    </location>
</feature>
<feature type="domain" description="HTH myb-type" evidence="9">
    <location>
        <begin position="33"/>
        <end position="82"/>
    </location>
</feature>
<feature type="compositionally biased region" description="Gly residues" evidence="7">
    <location>
        <begin position="1"/>
        <end position="21"/>
    </location>
</feature>
<reference evidence="10 11" key="1">
    <citation type="submission" date="2024-09" db="EMBL/GenBank/DDBJ databases">
        <title>Chromosome-scale assembly of Riccia sorocarpa.</title>
        <authorList>
            <person name="Paukszto L."/>
        </authorList>
    </citation>
    <scope>NUCLEOTIDE SEQUENCE [LARGE SCALE GENOMIC DNA]</scope>
    <source>
        <strain evidence="10">LP-2024</strain>
        <tissue evidence="10">Aerial parts of the thallus</tissue>
    </source>
</reference>
<feature type="region of interest" description="Disordered" evidence="7">
    <location>
        <begin position="376"/>
        <end position="402"/>
    </location>
</feature>
<dbReference type="PANTHER" id="PTHR47995:SF18">
    <property type="entry name" value="TRANSCRIPTION FACTOR MYB65"/>
    <property type="match status" value="1"/>
</dbReference>
<feature type="compositionally biased region" description="Low complexity" evidence="7">
    <location>
        <begin position="382"/>
        <end position="402"/>
    </location>
</feature>
<keyword evidence="2" id="KW-0677">Repeat</keyword>
<dbReference type="AlphaFoldDB" id="A0ABD3GXP2"/>
<sequence>MELGGGGGGGGGGGSGGGSATGGPDFSEEVGALKKGPWTSAEDAILVAYVTKHGEGNWNSVQKHSGLFRCGKSCRLRWANHLRPNLKKGAFTPEEERMIIELHAKLGNKWARMAAQLPGRTDNEIKNYWNTRIKRRMRAGLPVYPPDMQNPGNNNNGNNSQYNLFEHGEMSMSSGGESECDPGSSPSTGDFQSLSMHHQMKSCNSLAGMSDMPLSSVVTQSLSAGQSISSPVRRMKRMHRDTQCSSMSGGSGVGGGGSVMFPQLSDESSKTMPYFKARRSCGGSRNSMRLAQIAGFPYDPDPESQLHFEGMPNHTSGGYLNLPTFSCSRPNSSLNTELPSSQSAESADSAGTPRSAMTSPYTAFSLQHNHHLLSSEADSFGSNSNSLNNNNSNNHNHNHSNNSGFLEALLQEAQTLDGRGGDQMRSNGELSDQLLVLTSGNAPMDVVSLMSPRKSSRWGEDSDPTTPLEGRTYSMFSEDTSPNCTSNWDDTSTLHSPHTTISSTLQAPQHHHSHHLPGLKVENNVQQEMVVGHYADEENLISSLLDFARPEATPLVTEWYNPTEVYSFGGQQQCHLIPEAIEAAFSHHDVVAELEHLAVGGGGHPVANHVWELGSCPWNNMPGVCQLGDLPTDCRPLTSLADQMNDPCAIC</sequence>
<name>A0ABD3GXP2_9MARC</name>
<gene>
    <name evidence="10" type="ORF">R1sor_002054</name>
</gene>
<organism evidence="10 11">
    <name type="scientific">Riccia sorocarpa</name>
    <dbReference type="NCBI Taxonomy" id="122646"/>
    <lineage>
        <taxon>Eukaryota</taxon>
        <taxon>Viridiplantae</taxon>
        <taxon>Streptophyta</taxon>
        <taxon>Embryophyta</taxon>
        <taxon>Marchantiophyta</taxon>
        <taxon>Marchantiopsida</taxon>
        <taxon>Marchantiidae</taxon>
        <taxon>Marchantiales</taxon>
        <taxon>Ricciaceae</taxon>
        <taxon>Riccia</taxon>
    </lineage>
</organism>
<feature type="region of interest" description="Disordered" evidence="7">
    <location>
        <begin position="330"/>
        <end position="358"/>
    </location>
</feature>
<dbReference type="EMBL" id="JBJQOH010000006">
    <property type="protein sequence ID" value="KAL3684032.1"/>
    <property type="molecule type" value="Genomic_DNA"/>
</dbReference>
<evidence type="ECO:0000256" key="3">
    <source>
        <dbReference type="ARBA" id="ARBA00023015"/>
    </source>
</evidence>
<evidence type="ECO:0000256" key="6">
    <source>
        <dbReference type="ARBA" id="ARBA00023242"/>
    </source>
</evidence>
<evidence type="ECO:0000256" key="5">
    <source>
        <dbReference type="ARBA" id="ARBA00023163"/>
    </source>
</evidence>
<evidence type="ECO:0000313" key="10">
    <source>
        <dbReference type="EMBL" id="KAL3684032.1"/>
    </source>
</evidence>
<comment type="subcellular location">
    <subcellularLocation>
        <location evidence="1">Nucleus</location>
    </subcellularLocation>
</comment>
<feature type="domain" description="Myb-like" evidence="8">
    <location>
        <begin position="33"/>
        <end position="82"/>
    </location>
</feature>
<feature type="domain" description="HTH myb-type" evidence="9">
    <location>
        <begin position="83"/>
        <end position="137"/>
    </location>
</feature>
<dbReference type="CDD" id="cd00167">
    <property type="entry name" value="SANT"/>
    <property type="match status" value="2"/>
</dbReference>
<dbReference type="Gene3D" id="1.10.10.60">
    <property type="entry name" value="Homeodomain-like"/>
    <property type="match status" value="2"/>
</dbReference>
<keyword evidence="3" id="KW-0805">Transcription regulation</keyword>
<dbReference type="GO" id="GO:0003677">
    <property type="term" value="F:DNA binding"/>
    <property type="evidence" value="ECO:0007669"/>
    <property type="project" value="UniProtKB-KW"/>
</dbReference>